<accession>A0A6A6F9W4</accession>
<dbReference type="EMBL" id="ML992682">
    <property type="protein sequence ID" value="KAF2210187.1"/>
    <property type="molecule type" value="Genomic_DNA"/>
</dbReference>
<feature type="domain" description="Zn(2)-C6 fungal-type" evidence="3">
    <location>
        <begin position="188"/>
        <end position="225"/>
    </location>
</feature>
<dbReference type="InterPro" id="IPR001138">
    <property type="entry name" value="Zn2Cys6_DnaBD"/>
</dbReference>
<dbReference type="GO" id="GO:0000981">
    <property type="term" value="F:DNA-binding transcription factor activity, RNA polymerase II-specific"/>
    <property type="evidence" value="ECO:0007669"/>
    <property type="project" value="InterPro"/>
</dbReference>
<feature type="compositionally biased region" description="Basic and acidic residues" evidence="2">
    <location>
        <begin position="306"/>
        <end position="321"/>
    </location>
</feature>
<keyword evidence="5" id="KW-1185">Reference proteome</keyword>
<dbReference type="AlphaFoldDB" id="A0A6A6F9W4"/>
<dbReference type="CDD" id="cd00067">
    <property type="entry name" value="GAL4"/>
    <property type="match status" value="1"/>
</dbReference>
<dbReference type="SUPFAM" id="SSF57701">
    <property type="entry name" value="Zn2/Cys6 DNA-binding domain"/>
    <property type="match status" value="1"/>
</dbReference>
<evidence type="ECO:0000313" key="4">
    <source>
        <dbReference type="EMBL" id="KAF2210187.1"/>
    </source>
</evidence>
<dbReference type="Proteomes" id="UP000799539">
    <property type="component" value="Unassembled WGS sequence"/>
</dbReference>
<dbReference type="GO" id="GO:0008270">
    <property type="term" value="F:zinc ion binding"/>
    <property type="evidence" value="ECO:0007669"/>
    <property type="project" value="InterPro"/>
</dbReference>
<name>A0A6A6F9W4_9PEZI</name>
<sequence>MGKTKVRNNPNAGKRYRNVQKNAGAANGRKKAKQSGRDDEFRTPVSKAKSATDQSLRVALLVSQRNSIALQRWLDLEKVWATAIQWLKEKLGGAELPGVDYVDEDGIERDASGLQVRLYFAFEPGFLSGDDDITQQRIQHDRAISTPTLESKIAAKFVMDSQPIASAPPAMQHQRRAHDVKHSKKFPACHQCKQRRVKCSNTRDETGFPCEACIKYGVPAEECMSHFEDPHRVPGVSGATHKRHEGRGSENIGRPYKKKQTVRATRKDRAKTLSDGDEDEYEVPTTFSAAAGARPRRSVRSQLQEGRYRELSENEQPRGEGSDYAASETSQGMLPTHNGPANKPGEEAVGGVGKHVAQEQLNQSAPTLADREAARLSAIETQLGVVAERPAVQMILHTLHERLDRGERNVLSGMRYLLARAAGQPPMY</sequence>
<organism evidence="4 5">
    <name type="scientific">Cercospora zeae-maydis SCOH1-5</name>
    <dbReference type="NCBI Taxonomy" id="717836"/>
    <lineage>
        <taxon>Eukaryota</taxon>
        <taxon>Fungi</taxon>
        <taxon>Dikarya</taxon>
        <taxon>Ascomycota</taxon>
        <taxon>Pezizomycotina</taxon>
        <taxon>Dothideomycetes</taxon>
        <taxon>Dothideomycetidae</taxon>
        <taxon>Mycosphaerellales</taxon>
        <taxon>Mycosphaerellaceae</taxon>
        <taxon>Cercospora</taxon>
    </lineage>
</organism>
<evidence type="ECO:0000256" key="1">
    <source>
        <dbReference type="ARBA" id="ARBA00023242"/>
    </source>
</evidence>
<dbReference type="Pfam" id="PF00172">
    <property type="entry name" value="Zn_clus"/>
    <property type="match status" value="1"/>
</dbReference>
<proteinExistence type="predicted"/>
<evidence type="ECO:0000313" key="5">
    <source>
        <dbReference type="Proteomes" id="UP000799539"/>
    </source>
</evidence>
<feature type="region of interest" description="Disordered" evidence="2">
    <location>
        <begin position="1"/>
        <end position="48"/>
    </location>
</feature>
<feature type="compositionally biased region" description="Basic residues" evidence="2">
    <location>
        <begin position="255"/>
        <end position="264"/>
    </location>
</feature>
<feature type="compositionally biased region" description="Basic and acidic residues" evidence="2">
    <location>
        <begin position="265"/>
        <end position="274"/>
    </location>
</feature>
<feature type="region of interest" description="Disordered" evidence="2">
    <location>
        <begin position="232"/>
        <end position="338"/>
    </location>
</feature>
<protein>
    <recommendedName>
        <fullName evidence="3">Zn(2)-C6 fungal-type domain-containing protein</fullName>
    </recommendedName>
</protein>
<gene>
    <name evidence="4" type="ORF">CERZMDRAFT_99606</name>
</gene>
<keyword evidence="1" id="KW-0539">Nucleus</keyword>
<evidence type="ECO:0000259" key="3">
    <source>
        <dbReference type="PROSITE" id="PS50048"/>
    </source>
</evidence>
<dbReference type="SMART" id="SM00066">
    <property type="entry name" value="GAL4"/>
    <property type="match status" value="1"/>
</dbReference>
<reference evidence="4" key="1">
    <citation type="journal article" date="2020" name="Stud. Mycol.">
        <title>101 Dothideomycetes genomes: a test case for predicting lifestyles and emergence of pathogens.</title>
        <authorList>
            <person name="Haridas S."/>
            <person name="Albert R."/>
            <person name="Binder M."/>
            <person name="Bloem J."/>
            <person name="Labutti K."/>
            <person name="Salamov A."/>
            <person name="Andreopoulos B."/>
            <person name="Baker S."/>
            <person name="Barry K."/>
            <person name="Bills G."/>
            <person name="Bluhm B."/>
            <person name="Cannon C."/>
            <person name="Castanera R."/>
            <person name="Culley D."/>
            <person name="Daum C."/>
            <person name="Ezra D."/>
            <person name="Gonzalez J."/>
            <person name="Henrissat B."/>
            <person name="Kuo A."/>
            <person name="Liang C."/>
            <person name="Lipzen A."/>
            <person name="Lutzoni F."/>
            <person name="Magnuson J."/>
            <person name="Mondo S."/>
            <person name="Nolan M."/>
            <person name="Ohm R."/>
            <person name="Pangilinan J."/>
            <person name="Park H.-J."/>
            <person name="Ramirez L."/>
            <person name="Alfaro M."/>
            <person name="Sun H."/>
            <person name="Tritt A."/>
            <person name="Yoshinaga Y."/>
            <person name="Zwiers L.-H."/>
            <person name="Turgeon B."/>
            <person name="Goodwin S."/>
            <person name="Spatafora J."/>
            <person name="Crous P."/>
            <person name="Grigoriev I."/>
        </authorList>
    </citation>
    <scope>NUCLEOTIDE SEQUENCE</scope>
    <source>
        <strain evidence="4">SCOH1-5</strain>
    </source>
</reference>
<evidence type="ECO:0000256" key="2">
    <source>
        <dbReference type="SAM" id="MobiDB-lite"/>
    </source>
</evidence>
<dbReference type="OrthoDB" id="3647254at2759"/>
<dbReference type="PROSITE" id="PS50048">
    <property type="entry name" value="ZN2_CY6_FUNGAL_2"/>
    <property type="match status" value="1"/>
</dbReference>
<dbReference type="InterPro" id="IPR036864">
    <property type="entry name" value="Zn2-C6_fun-type_DNA-bd_sf"/>
</dbReference>